<gene>
    <name evidence="2" type="ORF">CHLRE_16g681700v5</name>
</gene>
<feature type="chain" id="PRO_5014370870" evidence="1">
    <location>
        <begin position="18"/>
        <end position="55"/>
    </location>
</feature>
<keyword evidence="1" id="KW-0732">Signal</keyword>
<organism evidence="2 3">
    <name type="scientific">Chlamydomonas reinhardtii</name>
    <name type="common">Chlamydomonas smithii</name>
    <dbReference type="NCBI Taxonomy" id="3055"/>
    <lineage>
        <taxon>Eukaryota</taxon>
        <taxon>Viridiplantae</taxon>
        <taxon>Chlorophyta</taxon>
        <taxon>core chlorophytes</taxon>
        <taxon>Chlorophyceae</taxon>
        <taxon>CS clade</taxon>
        <taxon>Chlamydomonadales</taxon>
        <taxon>Chlamydomonadaceae</taxon>
        <taxon>Chlamydomonas</taxon>
    </lineage>
</organism>
<proteinExistence type="predicted"/>
<dbReference type="ExpressionAtlas" id="A0A2K3CV09">
    <property type="expression patterns" value="baseline and differential"/>
</dbReference>
<reference evidence="2 3" key="1">
    <citation type="journal article" date="2007" name="Science">
        <title>The Chlamydomonas genome reveals the evolution of key animal and plant functions.</title>
        <authorList>
            <person name="Merchant S.S."/>
            <person name="Prochnik S.E."/>
            <person name="Vallon O."/>
            <person name="Harris E.H."/>
            <person name="Karpowicz S.J."/>
            <person name="Witman G.B."/>
            <person name="Terry A."/>
            <person name="Salamov A."/>
            <person name="Fritz-Laylin L.K."/>
            <person name="Marechal-Drouard L."/>
            <person name="Marshall W.F."/>
            <person name="Qu L.H."/>
            <person name="Nelson D.R."/>
            <person name="Sanderfoot A.A."/>
            <person name="Spalding M.H."/>
            <person name="Kapitonov V.V."/>
            <person name="Ren Q."/>
            <person name="Ferris P."/>
            <person name="Lindquist E."/>
            <person name="Shapiro H."/>
            <person name="Lucas S.M."/>
            <person name="Grimwood J."/>
            <person name="Schmutz J."/>
            <person name="Cardol P."/>
            <person name="Cerutti H."/>
            <person name="Chanfreau G."/>
            <person name="Chen C.L."/>
            <person name="Cognat V."/>
            <person name="Croft M.T."/>
            <person name="Dent R."/>
            <person name="Dutcher S."/>
            <person name="Fernandez E."/>
            <person name="Fukuzawa H."/>
            <person name="Gonzalez-Ballester D."/>
            <person name="Gonzalez-Halphen D."/>
            <person name="Hallmann A."/>
            <person name="Hanikenne M."/>
            <person name="Hippler M."/>
            <person name="Inwood W."/>
            <person name="Jabbari K."/>
            <person name="Kalanon M."/>
            <person name="Kuras R."/>
            <person name="Lefebvre P.A."/>
            <person name="Lemaire S.D."/>
            <person name="Lobanov A.V."/>
            <person name="Lohr M."/>
            <person name="Manuell A."/>
            <person name="Meier I."/>
            <person name="Mets L."/>
            <person name="Mittag M."/>
            <person name="Mittelmeier T."/>
            <person name="Moroney J.V."/>
            <person name="Moseley J."/>
            <person name="Napoli C."/>
            <person name="Nedelcu A.M."/>
            <person name="Niyogi K."/>
            <person name="Novoselov S.V."/>
            <person name="Paulsen I.T."/>
            <person name="Pazour G."/>
            <person name="Purton S."/>
            <person name="Ral J.P."/>
            <person name="Riano-Pachon D.M."/>
            <person name="Riekhof W."/>
            <person name="Rymarquis L."/>
            <person name="Schroda M."/>
            <person name="Stern D."/>
            <person name="Umen J."/>
            <person name="Willows R."/>
            <person name="Wilson N."/>
            <person name="Zimmer S.L."/>
            <person name="Allmer J."/>
            <person name="Balk J."/>
            <person name="Bisova K."/>
            <person name="Chen C.J."/>
            <person name="Elias M."/>
            <person name="Gendler K."/>
            <person name="Hauser C."/>
            <person name="Lamb M.R."/>
            <person name="Ledford H."/>
            <person name="Long J.C."/>
            <person name="Minagawa J."/>
            <person name="Page M.D."/>
            <person name="Pan J."/>
            <person name="Pootakham W."/>
            <person name="Roje S."/>
            <person name="Rose A."/>
            <person name="Stahlberg E."/>
            <person name="Terauchi A.M."/>
            <person name="Yang P."/>
            <person name="Ball S."/>
            <person name="Bowler C."/>
            <person name="Dieckmann C.L."/>
            <person name="Gladyshev V.N."/>
            <person name="Green P."/>
            <person name="Jorgensen R."/>
            <person name="Mayfield S."/>
            <person name="Mueller-Roeber B."/>
            <person name="Rajamani S."/>
            <person name="Sayre R.T."/>
            <person name="Brokstein P."/>
            <person name="Dubchak I."/>
            <person name="Goodstein D."/>
            <person name="Hornick L."/>
            <person name="Huang Y.W."/>
            <person name="Jhaveri J."/>
            <person name="Luo Y."/>
            <person name="Martinez D."/>
            <person name="Ngau W.C."/>
            <person name="Otillar B."/>
            <person name="Poliakov A."/>
            <person name="Porter A."/>
            <person name="Szajkowski L."/>
            <person name="Werner G."/>
            <person name="Zhou K."/>
            <person name="Grigoriev I.V."/>
            <person name="Rokhsar D.S."/>
            <person name="Grossman A.R."/>
        </authorList>
    </citation>
    <scope>NUCLEOTIDE SEQUENCE [LARGE SCALE GENOMIC DNA]</scope>
    <source>
        <strain evidence="3">CC-503</strain>
    </source>
</reference>
<evidence type="ECO:0000313" key="3">
    <source>
        <dbReference type="Proteomes" id="UP000006906"/>
    </source>
</evidence>
<dbReference type="EMBL" id="CM008977">
    <property type="protein sequence ID" value="PNW72123.1"/>
    <property type="molecule type" value="Genomic_DNA"/>
</dbReference>
<dbReference type="AlphaFoldDB" id="A0A2K3CV09"/>
<dbReference type="Gramene" id="PNW72123">
    <property type="protein sequence ID" value="PNW72123"/>
    <property type="gene ID" value="CHLRE_16g681700v5"/>
</dbReference>
<dbReference type="RefSeq" id="XP_042916004.1">
    <property type="nucleotide sequence ID" value="XM_043071442.1"/>
</dbReference>
<accession>A0A2K3CV09</accession>
<dbReference type="Proteomes" id="UP000006906">
    <property type="component" value="Chromosome 16"/>
</dbReference>
<keyword evidence="3" id="KW-1185">Reference proteome</keyword>
<sequence length="55" mass="6094">MMLSGSLLFAEFAALFAEFAREPPPRTSLRLPNPPRRVAEFESLFAFADIAAVSH</sequence>
<protein>
    <submittedName>
        <fullName evidence="2">Uncharacterized protein</fullName>
    </submittedName>
</protein>
<feature type="signal peptide" evidence="1">
    <location>
        <begin position="1"/>
        <end position="17"/>
    </location>
</feature>
<name>A0A2K3CV09_CHLRE</name>
<evidence type="ECO:0000256" key="1">
    <source>
        <dbReference type="SAM" id="SignalP"/>
    </source>
</evidence>
<dbReference type="OrthoDB" id="3089at2759"/>
<evidence type="ECO:0000313" key="2">
    <source>
        <dbReference type="EMBL" id="PNW72123.1"/>
    </source>
</evidence>
<dbReference type="GeneID" id="5717560"/>